<proteinExistence type="predicted"/>
<evidence type="ECO:0000313" key="5">
    <source>
        <dbReference type="EMBL" id="HGY95449.1"/>
    </source>
</evidence>
<name>A0A7V4XUK9_9BACT</name>
<reference evidence="5" key="1">
    <citation type="journal article" date="2020" name="mSystems">
        <title>Genome- and Community-Level Interaction Insights into Carbon Utilization and Element Cycling Functions of Hydrothermarchaeota in Hydrothermal Sediment.</title>
        <authorList>
            <person name="Zhou Z."/>
            <person name="Liu Y."/>
            <person name="Xu W."/>
            <person name="Pan J."/>
            <person name="Luo Z.H."/>
            <person name="Li M."/>
        </authorList>
    </citation>
    <scope>NUCLEOTIDE SEQUENCE [LARGE SCALE GENOMIC DNA]</scope>
    <source>
        <strain evidence="5">SpSt-855</strain>
    </source>
</reference>
<evidence type="ECO:0000256" key="3">
    <source>
        <dbReference type="ARBA" id="ARBA00022801"/>
    </source>
</evidence>
<dbReference type="EMBL" id="DTKL01000077">
    <property type="protein sequence ID" value="HGY95449.1"/>
    <property type="molecule type" value="Genomic_DNA"/>
</dbReference>
<comment type="caution">
    <text evidence="5">The sequence shown here is derived from an EMBL/GenBank/DDBJ whole genome shotgun (WGS) entry which is preliminary data.</text>
</comment>
<dbReference type="EC" id="3.5.1.28" evidence="2"/>
<keyword evidence="3" id="KW-0378">Hydrolase</keyword>
<evidence type="ECO:0000256" key="1">
    <source>
        <dbReference type="ARBA" id="ARBA00001561"/>
    </source>
</evidence>
<organism evidence="5">
    <name type="scientific">Acidobacterium capsulatum</name>
    <dbReference type="NCBI Taxonomy" id="33075"/>
    <lineage>
        <taxon>Bacteria</taxon>
        <taxon>Pseudomonadati</taxon>
        <taxon>Acidobacteriota</taxon>
        <taxon>Terriglobia</taxon>
        <taxon>Terriglobales</taxon>
        <taxon>Acidobacteriaceae</taxon>
        <taxon>Acidobacterium</taxon>
    </lineage>
</organism>
<accession>A0A7V4XUK9</accession>
<dbReference type="GO" id="GO:0009253">
    <property type="term" value="P:peptidoglycan catabolic process"/>
    <property type="evidence" value="ECO:0007669"/>
    <property type="project" value="InterPro"/>
</dbReference>
<comment type="catalytic activity">
    <reaction evidence="1">
        <text>Hydrolyzes the link between N-acetylmuramoyl residues and L-amino acid residues in certain cell-wall glycopeptides.</text>
        <dbReference type="EC" id="3.5.1.28"/>
    </reaction>
</comment>
<dbReference type="Pfam" id="PF01520">
    <property type="entry name" value="Amidase_3"/>
    <property type="match status" value="1"/>
</dbReference>
<dbReference type="CDD" id="cd02696">
    <property type="entry name" value="MurNAc-LAA"/>
    <property type="match status" value="1"/>
</dbReference>
<dbReference type="SUPFAM" id="SSF53187">
    <property type="entry name" value="Zn-dependent exopeptidases"/>
    <property type="match status" value="1"/>
</dbReference>
<dbReference type="InterPro" id="IPR050695">
    <property type="entry name" value="N-acetylmuramoyl_amidase_3"/>
</dbReference>
<evidence type="ECO:0000259" key="4">
    <source>
        <dbReference type="Pfam" id="PF01520"/>
    </source>
</evidence>
<dbReference type="AlphaFoldDB" id="A0A7V4XUK9"/>
<sequence length="308" mass="32350">MGRTSLPACILLRAAANTLPEAGAFFQCTPFSPSGAAGSNPQQSPAPAIQSARIRHSARFTFKSMRHKFLAPVFMRSSKHLRSLAATLTLLAALGPAMRGIAQQPPAQPAHQFVIVLDPAHGGSDSGAKISPALEEKSITLEMATHLRTLLQARGFSVIMTRTGDTDPDLTTRAGLANHAQAAACLILHATASGAGVHLFTSSLAPAPRTAVPAWATAQAGYVNASIRLSSDLDAALTPTGIPVVVGRTFLQPLDNLTCPAVAVELAPMQSGSITRGETLDDPHYQTQVLTAITAALMQWRQDWSSQP</sequence>
<dbReference type="InterPro" id="IPR002508">
    <property type="entry name" value="MurNAc-LAA_cat"/>
</dbReference>
<evidence type="ECO:0000256" key="2">
    <source>
        <dbReference type="ARBA" id="ARBA00011901"/>
    </source>
</evidence>
<gene>
    <name evidence="5" type="ORF">ENW50_12310</name>
</gene>
<dbReference type="PANTHER" id="PTHR30404">
    <property type="entry name" value="N-ACETYLMURAMOYL-L-ALANINE AMIDASE"/>
    <property type="match status" value="1"/>
</dbReference>
<protein>
    <recommendedName>
        <fullName evidence="2">N-acetylmuramoyl-L-alanine amidase</fullName>
        <ecNumber evidence="2">3.5.1.28</ecNumber>
    </recommendedName>
</protein>
<feature type="domain" description="MurNAc-LAA" evidence="4">
    <location>
        <begin position="115"/>
        <end position="297"/>
    </location>
</feature>
<dbReference type="PANTHER" id="PTHR30404:SF0">
    <property type="entry name" value="N-ACETYLMURAMOYL-L-ALANINE AMIDASE AMIC"/>
    <property type="match status" value="1"/>
</dbReference>
<dbReference type="Gene3D" id="3.40.630.40">
    <property type="entry name" value="Zn-dependent exopeptidases"/>
    <property type="match status" value="1"/>
</dbReference>
<dbReference type="GO" id="GO:0030288">
    <property type="term" value="C:outer membrane-bounded periplasmic space"/>
    <property type="evidence" value="ECO:0007669"/>
    <property type="project" value="TreeGrafter"/>
</dbReference>
<dbReference type="GO" id="GO:0008745">
    <property type="term" value="F:N-acetylmuramoyl-L-alanine amidase activity"/>
    <property type="evidence" value="ECO:0007669"/>
    <property type="project" value="UniProtKB-EC"/>
</dbReference>